<keyword evidence="1" id="KW-0698">rRNA processing</keyword>
<keyword evidence="1" id="KW-0963">Cytoplasm</keyword>
<organism evidence="4">
    <name type="scientific">Tetraselmis sp. GSL018</name>
    <dbReference type="NCBI Taxonomy" id="582737"/>
    <lineage>
        <taxon>Eukaryota</taxon>
        <taxon>Viridiplantae</taxon>
        <taxon>Chlorophyta</taxon>
        <taxon>core chlorophytes</taxon>
        <taxon>Chlorodendrophyceae</taxon>
        <taxon>Chlorodendrales</taxon>
        <taxon>Chlorodendraceae</taxon>
        <taxon>Tetraselmis</taxon>
    </lineage>
</organism>
<accession>A0A061R305</accession>
<dbReference type="EMBL" id="GBEZ01021867">
    <property type="protein sequence ID" value="JAC64921.1"/>
    <property type="molecule type" value="Transcribed_RNA"/>
</dbReference>
<comment type="similarity">
    <text evidence="1">Belongs to the C1D family.</text>
</comment>
<dbReference type="GO" id="GO:0003677">
    <property type="term" value="F:DNA binding"/>
    <property type="evidence" value="ECO:0007669"/>
    <property type="project" value="UniProtKB-KW"/>
</dbReference>
<comment type="subcellular location">
    <subcellularLocation>
        <location evidence="1">Cytoplasm</location>
    </subcellularLocation>
    <subcellularLocation>
        <location evidence="1">Nucleus</location>
        <location evidence="1">Nucleolus</location>
    </subcellularLocation>
    <subcellularLocation>
        <location evidence="1">Nucleus</location>
    </subcellularLocation>
</comment>
<keyword evidence="2" id="KW-0175">Coiled coil</keyword>
<comment type="subunit">
    <text evidence="1">Monomer and homodimer.</text>
</comment>
<comment type="function">
    <text evidence="1">Plays a role in the recruitment of the exosome to pre-rRNA to mediate the 3'-5' end processing of the 5.8S rRNA.</text>
</comment>
<dbReference type="GO" id="GO:0010468">
    <property type="term" value="P:regulation of gene expression"/>
    <property type="evidence" value="ECO:0007669"/>
    <property type="project" value="TreeGrafter"/>
</dbReference>
<keyword evidence="1" id="KW-0539">Nucleus</keyword>
<feature type="region of interest" description="Disordered" evidence="3">
    <location>
        <begin position="129"/>
        <end position="238"/>
    </location>
</feature>
<evidence type="ECO:0000256" key="3">
    <source>
        <dbReference type="SAM" id="MobiDB-lite"/>
    </source>
</evidence>
<dbReference type="GO" id="GO:0003723">
    <property type="term" value="F:RNA binding"/>
    <property type="evidence" value="ECO:0007669"/>
    <property type="project" value="UniProtKB-UniRule"/>
</dbReference>
<evidence type="ECO:0000313" key="4">
    <source>
        <dbReference type="EMBL" id="JAC64921.1"/>
    </source>
</evidence>
<name>A0A061R305_9CHLO</name>
<keyword evidence="1" id="KW-0694">RNA-binding</keyword>
<dbReference type="GO" id="GO:0005730">
    <property type="term" value="C:nucleolus"/>
    <property type="evidence" value="ECO:0007669"/>
    <property type="project" value="UniProtKB-SubCell"/>
</dbReference>
<evidence type="ECO:0000256" key="1">
    <source>
        <dbReference type="RuleBase" id="RU368003"/>
    </source>
</evidence>
<feature type="compositionally biased region" description="Basic residues" evidence="3">
    <location>
        <begin position="223"/>
        <end position="232"/>
    </location>
</feature>
<dbReference type="GO" id="GO:0000178">
    <property type="term" value="C:exosome (RNase complex)"/>
    <property type="evidence" value="ECO:0007669"/>
    <property type="project" value="TreeGrafter"/>
</dbReference>
<dbReference type="GO" id="GO:0005737">
    <property type="term" value="C:cytoplasm"/>
    <property type="evidence" value="ECO:0007669"/>
    <property type="project" value="UniProtKB-SubCell"/>
</dbReference>
<reference evidence="4" key="1">
    <citation type="submission" date="2014-05" db="EMBL/GenBank/DDBJ databases">
        <title>The transcriptome of the halophilic microalga Tetraselmis sp. GSL018 isolated from the Great Salt Lake, Utah.</title>
        <authorList>
            <person name="Jinkerson R.E."/>
            <person name="D'Adamo S."/>
            <person name="Posewitz M.C."/>
        </authorList>
    </citation>
    <scope>NUCLEOTIDE SEQUENCE</scope>
    <source>
        <strain evidence="4">GSL018</strain>
    </source>
</reference>
<protein>
    <recommendedName>
        <fullName evidence="1">Nuclear nucleic acid-binding protein C1D</fullName>
    </recommendedName>
</protein>
<dbReference type="InterPro" id="IPR011082">
    <property type="entry name" value="Exosome-assoc_fac/DNA_repair"/>
</dbReference>
<gene>
    <name evidence="4" type="ORF">TSPGSL018_17239</name>
</gene>
<dbReference type="PANTHER" id="PTHR15341:SF3">
    <property type="entry name" value="NUCLEAR NUCLEIC ACID-BINDING PROTEIN C1D"/>
    <property type="match status" value="1"/>
</dbReference>
<dbReference type="GO" id="GO:0000460">
    <property type="term" value="P:maturation of 5.8S rRNA"/>
    <property type="evidence" value="ECO:0007669"/>
    <property type="project" value="TreeGrafter"/>
</dbReference>
<dbReference type="PANTHER" id="PTHR15341">
    <property type="entry name" value="SUN-COR STEROID HORMONE RECEPTOR CO-REPRESSOR"/>
    <property type="match status" value="1"/>
</dbReference>
<evidence type="ECO:0000256" key="2">
    <source>
        <dbReference type="SAM" id="Coils"/>
    </source>
</evidence>
<sequence length="238" mass="25419">MELPPKVGAEISQLQATISKFEEILQPFEGIRLQELQQLKPLEAAQLQLGLAQSAMALFKLYLLSVGTDPSGHAVQKEEERLREYSRKIAAAREEEEAAAAKSSALSLDIAAANRFIEHAIPELTEDQRAQLRKAGAEAGEEQRAAAAAGAKGKKRANKRGAAAGPEAEETPEAFLCRVVGDTGGAGEGGKRRRHADEGAAGGEDSGRGGEPTEAAAAEKTDKKKKKKQKQKKKEEGR</sequence>
<keyword evidence="1" id="KW-0238">DNA-binding</keyword>
<dbReference type="AlphaFoldDB" id="A0A061R305"/>
<feature type="coiled-coil region" evidence="2">
    <location>
        <begin position="75"/>
        <end position="102"/>
    </location>
</feature>
<proteinExistence type="inferred from homology"/>